<dbReference type="Gene3D" id="1.20.120.1240">
    <property type="entry name" value="Dynamin, middle domain"/>
    <property type="match status" value="1"/>
</dbReference>
<evidence type="ECO:0000313" key="6">
    <source>
        <dbReference type="EMBL" id="OJD36578.1"/>
    </source>
</evidence>
<feature type="compositionally biased region" description="Low complexity" evidence="3">
    <location>
        <begin position="855"/>
        <end position="877"/>
    </location>
</feature>
<dbReference type="Gene3D" id="3.40.50.300">
    <property type="entry name" value="P-loop containing nucleotide triphosphate hydrolases"/>
    <property type="match status" value="1"/>
</dbReference>
<dbReference type="EMBL" id="MNUE01000010">
    <property type="protein sequence ID" value="OJD36578.1"/>
    <property type="molecule type" value="Genomic_DNA"/>
</dbReference>
<dbReference type="GO" id="GO:0031623">
    <property type="term" value="P:receptor internalization"/>
    <property type="evidence" value="ECO:0007669"/>
    <property type="project" value="TreeGrafter"/>
</dbReference>
<dbReference type="Proteomes" id="UP000183809">
    <property type="component" value="Unassembled WGS sequence"/>
</dbReference>
<dbReference type="SUPFAM" id="SSF52540">
    <property type="entry name" value="P-loop containing nucleoside triphosphate hydrolases"/>
    <property type="match status" value="1"/>
</dbReference>
<dbReference type="PANTHER" id="PTHR11566:SF131">
    <property type="entry name" value="GTPASE, PUTATIVE (AFU_ORTHOLOGUE AFUA_6G07630)-RELATED"/>
    <property type="match status" value="1"/>
</dbReference>
<evidence type="ECO:0000259" key="4">
    <source>
        <dbReference type="PROSITE" id="PS51388"/>
    </source>
</evidence>
<dbReference type="InterPro" id="IPR022812">
    <property type="entry name" value="Dynamin"/>
</dbReference>
<evidence type="ECO:0000313" key="7">
    <source>
        <dbReference type="Proteomes" id="UP000183809"/>
    </source>
</evidence>
<dbReference type="PANTHER" id="PTHR11566">
    <property type="entry name" value="DYNAMIN"/>
    <property type="match status" value="1"/>
</dbReference>
<feature type="region of interest" description="Disordered" evidence="3">
    <location>
        <begin position="510"/>
        <end position="580"/>
    </location>
</feature>
<feature type="region of interest" description="Disordered" evidence="3">
    <location>
        <begin position="853"/>
        <end position="891"/>
    </location>
</feature>
<protein>
    <submittedName>
        <fullName evidence="6">Dynamin family protein</fullName>
    </submittedName>
</protein>
<dbReference type="Pfam" id="PF01031">
    <property type="entry name" value="Dynamin_M"/>
    <property type="match status" value="1"/>
</dbReference>
<dbReference type="GO" id="GO:0003924">
    <property type="term" value="F:GTPase activity"/>
    <property type="evidence" value="ECO:0007669"/>
    <property type="project" value="InterPro"/>
</dbReference>
<dbReference type="PROSITE" id="PS51718">
    <property type="entry name" value="G_DYNAMIN_2"/>
    <property type="match status" value="1"/>
</dbReference>
<dbReference type="GeneID" id="31009639"/>
<dbReference type="Pfam" id="PF00350">
    <property type="entry name" value="Dynamin_N"/>
    <property type="match status" value="1"/>
</dbReference>
<proteinExistence type="predicted"/>
<dbReference type="GO" id="GO:0005525">
    <property type="term" value="F:GTP binding"/>
    <property type="evidence" value="ECO:0007669"/>
    <property type="project" value="InterPro"/>
</dbReference>
<comment type="caution">
    <text evidence="6">The sequence shown here is derived from an EMBL/GenBank/DDBJ whole genome shotgun (WGS) entry which is preliminary data.</text>
</comment>
<dbReference type="GO" id="GO:0008017">
    <property type="term" value="F:microtubule binding"/>
    <property type="evidence" value="ECO:0007669"/>
    <property type="project" value="TreeGrafter"/>
</dbReference>
<feature type="compositionally biased region" description="Basic and acidic residues" evidence="3">
    <location>
        <begin position="732"/>
        <end position="746"/>
    </location>
</feature>
<dbReference type="AlphaFoldDB" id="A0A1J9R8T2"/>
<sequence>MVTRSSRHGSGVNLVHLPSSGQAESERDGSVVETMSRTVKMEASSQALSQPDNQSRSTTAIPDNIALENLGRGVKELVQAINKIEQLGITKVAGDTPKIVVIGDQSTGKSSVINAISGIQVPRSSGTCTRCPMQITLTENKEVNARWRCDVSLRREFFYEASHITYPPSEKPPPFFPWQENDPPETMHFKTVFNKKDLQRVIKQAQLATLNPGSDPMTFVPLQPSTDIGGGQYQVEFSPNLVCLDISAPGLPNLSFYDLPGVISQTENLGDLSLIKLVKQLVKRYVSKDNALVLLACSMENDIQNSSSAGLLRKYGAIDRCLGILTKPDRLPRGDPVDRWEGILQGNAFQLGHGYHVVRNPSQAELDRGIDHAAARNQETEWFSKMKPWCDRFMPFNDRFGTERLQDKLSQMLAIQILKSLPTIHERVQEQLSKIDDELAHLPEPPTTDALRIVSEIVNNFTDKISKQMEGDYPDNQFRLVWKSLRNQFRSRITAQRPTMLVRTAADVRDAQRRSNSMMPQTQSQTSSFSRPKDIISIDDSDNERAPSVQPTPTKKRKVAPSDSTPSRRGPPGGDEHTKRFDLEYIHKTLDEKSSSDIPGEIDPKALNYLRLKTLEGWEHPTKDFLDGLHTALRTTLNKGLDDTLRAWKTTELSRETARLSENFLEVAFSEQRDHAVPRALRLERHKPVTENAAALEYNEKQELEIFLQARIKARTNIHFDEYDASTGKQTSKTERLKKAKDRDFQHQLGPDPFTREVEAMAKVRGYYNIASMRYVDAVVMGLQAELFEKLRGGLRDELVTVLEIFGENNQDTCARLLAEDPAREVRRRSLRADREKLVAALDCLQELDQKYRQGVPTSGSSSNGTNGSGSSVSGPSRASVQDIDLEMDEA</sequence>
<keyword evidence="2" id="KW-0342">GTP-binding</keyword>
<evidence type="ECO:0000256" key="1">
    <source>
        <dbReference type="ARBA" id="ARBA00022741"/>
    </source>
</evidence>
<feature type="compositionally biased region" description="Low complexity" evidence="3">
    <location>
        <begin position="515"/>
        <end position="530"/>
    </location>
</feature>
<feature type="region of interest" description="Disordered" evidence="3">
    <location>
        <begin position="1"/>
        <end position="32"/>
    </location>
</feature>
<dbReference type="PRINTS" id="PR00195">
    <property type="entry name" value="DYNAMIN"/>
</dbReference>
<reference evidence="6 7" key="1">
    <citation type="submission" date="2016-10" db="EMBL/GenBank/DDBJ databases">
        <title>Proteomics and genomics reveal pathogen-plant mechanisms compatible with a hemibiotrophic lifestyle of Diplodia corticola.</title>
        <authorList>
            <person name="Fernandes I."/>
            <person name="De Jonge R."/>
            <person name="Van De Peer Y."/>
            <person name="Devreese B."/>
            <person name="Alves A."/>
            <person name="Esteves A.C."/>
        </authorList>
    </citation>
    <scope>NUCLEOTIDE SEQUENCE [LARGE SCALE GENOMIC DNA]</scope>
    <source>
        <strain evidence="6 7">CBS 112549</strain>
    </source>
</reference>
<name>A0A1J9R8T2_9PEZI</name>
<feature type="region of interest" description="Disordered" evidence="3">
    <location>
        <begin position="725"/>
        <end position="751"/>
    </location>
</feature>
<dbReference type="InterPro" id="IPR020850">
    <property type="entry name" value="GED_dom"/>
</dbReference>
<keyword evidence="1" id="KW-0547">Nucleotide-binding</keyword>
<dbReference type="OrthoDB" id="5061070at2759"/>
<dbReference type="CDD" id="cd08771">
    <property type="entry name" value="DLP_1"/>
    <property type="match status" value="1"/>
</dbReference>
<feature type="domain" description="GED" evidence="4">
    <location>
        <begin position="757"/>
        <end position="853"/>
    </location>
</feature>
<dbReference type="GO" id="GO:0005874">
    <property type="term" value="C:microtubule"/>
    <property type="evidence" value="ECO:0007669"/>
    <property type="project" value="TreeGrafter"/>
</dbReference>
<dbReference type="PROSITE" id="PS51388">
    <property type="entry name" value="GED"/>
    <property type="match status" value="1"/>
</dbReference>
<dbReference type="InterPro" id="IPR045063">
    <property type="entry name" value="Dynamin_N"/>
</dbReference>
<evidence type="ECO:0000256" key="2">
    <source>
        <dbReference type="ARBA" id="ARBA00023134"/>
    </source>
</evidence>
<accession>A0A1J9R8T2</accession>
<dbReference type="InterPro" id="IPR000375">
    <property type="entry name" value="Dynamin_stalk"/>
</dbReference>
<gene>
    <name evidence="6" type="ORF">BKCO1_1000028</name>
</gene>
<evidence type="ECO:0000259" key="5">
    <source>
        <dbReference type="PROSITE" id="PS51718"/>
    </source>
</evidence>
<dbReference type="InterPro" id="IPR027417">
    <property type="entry name" value="P-loop_NTPase"/>
</dbReference>
<dbReference type="STRING" id="236234.A0A1J9R8T2"/>
<dbReference type="RefSeq" id="XP_020132838.1">
    <property type="nucleotide sequence ID" value="XM_020269380.1"/>
</dbReference>
<dbReference type="InterPro" id="IPR001401">
    <property type="entry name" value="Dynamin_GTPase"/>
</dbReference>
<dbReference type="InterPro" id="IPR030381">
    <property type="entry name" value="G_DYNAMIN_dom"/>
</dbReference>
<evidence type="ECO:0000256" key="3">
    <source>
        <dbReference type="SAM" id="MobiDB-lite"/>
    </source>
</evidence>
<keyword evidence="7" id="KW-1185">Reference proteome</keyword>
<dbReference type="SMART" id="SM00053">
    <property type="entry name" value="DYNc"/>
    <property type="match status" value="1"/>
</dbReference>
<organism evidence="6 7">
    <name type="scientific">Diplodia corticola</name>
    <dbReference type="NCBI Taxonomy" id="236234"/>
    <lineage>
        <taxon>Eukaryota</taxon>
        <taxon>Fungi</taxon>
        <taxon>Dikarya</taxon>
        <taxon>Ascomycota</taxon>
        <taxon>Pezizomycotina</taxon>
        <taxon>Dothideomycetes</taxon>
        <taxon>Dothideomycetes incertae sedis</taxon>
        <taxon>Botryosphaeriales</taxon>
        <taxon>Botryosphaeriaceae</taxon>
        <taxon>Diplodia</taxon>
    </lineage>
</organism>
<dbReference type="GO" id="GO:0005886">
    <property type="term" value="C:plasma membrane"/>
    <property type="evidence" value="ECO:0007669"/>
    <property type="project" value="TreeGrafter"/>
</dbReference>
<dbReference type="GO" id="GO:0005737">
    <property type="term" value="C:cytoplasm"/>
    <property type="evidence" value="ECO:0007669"/>
    <property type="project" value="TreeGrafter"/>
</dbReference>
<feature type="region of interest" description="Disordered" evidence="3">
    <location>
        <begin position="40"/>
        <end position="59"/>
    </location>
</feature>
<feature type="domain" description="Dynamin-type G" evidence="5">
    <location>
        <begin position="93"/>
        <end position="422"/>
    </location>
</feature>